<comment type="subunit">
    <text evidence="3">Interacts with ERF2.</text>
</comment>
<dbReference type="PANTHER" id="PTHR13254">
    <property type="entry name" value="GOLGI AUTOANTIGEN, GOLGIN SUBFAMILY A, 7"/>
    <property type="match status" value="1"/>
</dbReference>
<evidence type="ECO:0000256" key="1">
    <source>
        <dbReference type="ARBA" id="ARBA00004406"/>
    </source>
</evidence>
<evidence type="ECO:0000259" key="8">
    <source>
        <dbReference type="Pfam" id="PF10256"/>
    </source>
</evidence>
<dbReference type="EMBL" id="KB469296">
    <property type="protein sequence ID" value="EPQ61219.1"/>
    <property type="molecule type" value="Genomic_DNA"/>
</dbReference>
<comment type="similarity">
    <text evidence="2">Belongs to the ERF4 family.</text>
</comment>
<dbReference type="GO" id="GO:0006612">
    <property type="term" value="P:protein targeting to membrane"/>
    <property type="evidence" value="ECO:0007669"/>
    <property type="project" value="TreeGrafter"/>
</dbReference>
<accession>S7S5G5</accession>
<dbReference type="HOGENOM" id="CLU_049758_0_1_1"/>
<evidence type="ECO:0000256" key="3">
    <source>
        <dbReference type="ARBA" id="ARBA00011396"/>
    </source>
</evidence>
<name>S7S5G5_GLOTA</name>
<dbReference type="RefSeq" id="XP_007861437.1">
    <property type="nucleotide sequence ID" value="XM_007863246.1"/>
</dbReference>
<evidence type="ECO:0000256" key="4">
    <source>
        <dbReference type="ARBA" id="ARBA00018463"/>
    </source>
</evidence>
<proteinExistence type="inferred from homology"/>
<dbReference type="InterPro" id="IPR051371">
    <property type="entry name" value="Ras_palmitoyltransferase"/>
</dbReference>
<evidence type="ECO:0000256" key="6">
    <source>
        <dbReference type="ARBA" id="ARBA00023136"/>
    </source>
</evidence>
<feature type="compositionally biased region" description="Basic and acidic residues" evidence="7">
    <location>
        <begin position="42"/>
        <end position="55"/>
    </location>
</feature>
<dbReference type="OrthoDB" id="2190159at2759"/>
<dbReference type="eggNOG" id="KOG4069">
    <property type="taxonomic scope" value="Eukaryota"/>
</dbReference>
<dbReference type="InterPro" id="IPR019383">
    <property type="entry name" value="Golgin_A_7/ERF4"/>
</dbReference>
<protein>
    <recommendedName>
        <fullName evidence="4">Ras modification protein ERF4</fullName>
    </recommendedName>
</protein>
<dbReference type="AlphaFoldDB" id="S7S5G5"/>
<feature type="domain" description="Golgin subfamily A member 7/ERF4" evidence="8">
    <location>
        <begin position="256"/>
        <end position="367"/>
    </location>
</feature>
<dbReference type="STRING" id="670483.S7S5G5"/>
<evidence type="ECO:0000313" key="10">
    <source>
        <dbReference type="Proteomes" id="UP000030669"/>
    </source>
</evidence>
<sequence length="371" mass="41479">MSSASNPIDITDSHEENLPAASRDSTHALPDTPPSTSSGYDGSRETPQRRSREMPEIVIGRGSEDAAGRSGGETDDAKEEKDEAPVMSKLGLHVAPPTILPPSPPLTRVGTNESEKPEQEQERNAGHHLEESEATHWDRNGNSGDGLVNIKDVLAEGGEEDEATRVGTWTSKRQRRISEHPLQLDLKPPSPVPWEVFDPPTTATASVKHSRAQNRTDGERTLIPKSSYYFGPPPPTSAYGTDPIGQIGVHFPREVLRIERDYSGGELIQFSLTYPLELEGRITPTQFLETMNAINELLISAYSLRHAFVDNALAVFSLQLSRLFFKSHYEKEMERLQRTINHFNEELYNPVGLNILWPRKVAFLFLEIEYY</sequence>
<dbReference type="GO" id="GO:0005789">
    <property type="term" value="C:endoplasmic reticulum membrane"/>
    <property type="evidence" value="ECO:0007669"/>
    <property type="project" value="UniProtKB-SubCell"/>
</dbReference>
<dbReference type="Pfam" id="PF10256">
    <property type="entry name" value="Erf4"/>
    <property type="match status" value="1"/>
</dbReference>
<organism evidence="9 10">
    <name type="scientific">Gloeophyllum trabeum (strain ATCC 11539 / FP-39264 / Madison 617)</name>
    <name type="common">Brown rot fungus</name>
    <dbReference type="NCBI Taxonomy" id="670483"/>
    <lineage>
        <taxon>Eukaryota</taxon>
        <taxon>Fungi</taxon>
        <taxon>Dikarya</taxon>
        <taxon>Basidiomycota</taxon>
        <taxon>Agaricomycotina</taxon>
        <taxon>Agaricomycetes</taxon>
        <taxon>Gloeophyllales</taxon>
        <taxon>Gloeophyllaceae</taxon>
        <taxon>Gloeophyllum</taxon>
    </lineage>
</organism>
<dbReference type="PANTHER" id="PTHR13254:SF0">
    <property type="entry name" value="GOLGIN SUBFAMILY A MEMBER 7_ERF4 DOMAIN-CONTAINING PROTEIN"/>
    <property type="match status" value="1"/>
</dbReference>
<dbReference type="GeneID" id="19300533"/>
<evidence type="ECO:0000256" key="5">
    <source>
        <dbReference type="ARBA" id="ARBA00022824"/>
    </source>
</evidence>
<keyword evidence="6" id="KW-0472">Membrane</keyword>
<keyword evidence="10" id="KW-1185">Reference proteome</keyword>
<evidence type="ECO:0000256" key="2">
    <source>
        <dbReference type="ARBA" id="ARBA00007732"/>
    </source>
</evidence>
<reference evidence="9 10" key="1">
    <citation type="journal article" date="2012" name="Science">
        <title>The Paleozoic origin of enzymatic lignin decomposition reconstructed from 31 fungal genomes.</title>
        <authorList>
            <person name="Floudas D."/>
            <person name="Binder M."/>
            <person name="Riley R."/>
            <person name="Barry K."/>
            <person name="Blanchette R.A."/>
            <person name="Henrissat B."/>
            <person name="Martinez A.T."/>
            <person name="Otillar R."/>
            <person name="Spatafora J.W."/>
            <person name="Yadav J.S."/>
            <person name="Aerts A."/>
            <person name="Benoit I."/>
            <person name="Boyd A."/>
            <person name="Carlson A."/>
            <person name="Copeland A."/>
            <person name="Coutinho P.M."/>
            <person name="de Vries R.P."/>
            <person name="Ferreira P."/>
            <person name="Findley K."/>
            <person name="Foster B."/>
            <person name="Gaskell J."/>
            <person name="Glotzer D."/>
            <person name="Gorecki P."/>
            <person name="Heitman J."/>
            <person name="Hesse C."/>
            <person name="Hori C."/>
            <person name="Igarashi K."/>
            <person name="Jurgens J.A."/>
            <person name="Kallen N."/>
            <person name="Kersten P."/>
            <person name="Kohler A."/>
            <person name="Kuees U."/>
            <person name="Kumar T.K.A."/>
            <person name="Kuo A."/>
            <person name="LaButti K."/>
            <person name="Larrondo L.F."/>
            <person name="Lindquist E."/>
            <person name="Ling A."/>
            <person name="Lombard V."/>
            <person name="Lucas S."/>
            <person name="Lundell T."/>
            <person name="Martin R."/>
            <person name="McLaughlin D.J."/>
            <person name="Morgenstern I."/>
            <person name="Morin E."/>
            <person name="Murat C."/>
            <person name="Nagy L.G."/>
            <person name="Nolan M."/>
            <person name="Ohm R.A."/>
            <person name="Patyshakuliyeva A."/>
            <person name="Rokas A."/>
            <person name="Ruiz-Duenas F.J."/>
            <person name="Sabat G."/>
            <person name="Salamov A."/>
            <person name="Samejima M."/>
            <person name="Schmutz J."/>
            <person name="Slot J.C."/>
            <person name="St John F."/>
            <person name="Stenlid J."/>
            <person name="Sun H."/>
            <person name="Sun S."/>
            <person name="Syed K."/>
            <person name="Tsang A."/>
            <person name="Wiebenga A."/>
            <person name="Young D."/>
            <person name="Pisabarro A."/>
            <person name="Eastwood D.C."/>
            <person name="Martin F."/>
            <person name="Cullen D."/>
            <person name="Grigoriev I.V."/>
            <person name="Hibbett D.S."/>
        </authorList>
    </citation>
    <scope>NUCLEOTIDE SEQUENCE [LARGE SCALE GENOMIC DNA]</scope>
    <source>
        <strain evidence="9 10">ATCC 11539</strain>
    </source>
</reference>
<keyword evidence="5" id="KW-0256">Endoplasmic reticulum</keyword>
<evidence type="ECO:0000256" key="7">
    <source>
        <dbReference type="SAM" id="MobiDB-lite"/>
    </source>
</evidence>
<evidence type="ECO:0000313" key="9">
    <source>
        <dbReference type="EMBL" id="EPQ61219.1"/>
    </source>
</evidence>
<gene>
    <name evidence="9" type="ORF">GLOTRDRAFT_119123</name>
</gene>
<feature type="compositionally biased region" description="Basic and acidic residues" evidence="7">
    <location>
        <begin position="113"/>
        <end position="139"/>
    </location>
</feature>
<feature type="region of interest" description="Disordered" evidence="7">
    <location>
        <begin position="1"/>
        <end position="144"/>
    </location>
</feature>
<dbReference type="GO" id="GO:0031211">
    <property type="term" value="C:endoplasmic reticulum palmitoyltransferase complex"/>
    <property type="evidence" value="ECO:0007669"/>
    <property type="project" value="TreeGrafter"/>
</dbReference>
<dbReference type="KEGG" id="gtr:GLOTRDRAFT_119123"/>
<comment type="subcellular location">
    <subcellularLocation>
        <location evidence="1">Endoplasmic reticulum membrane</location>
        <topology evidence="1">Peripheral membrane protein</topology>
    </subcellularLocation>
</comment>
<dbReference type="Proteomes" id="UP000030669">
    <property type="component" value="Unassembled WGS sequence"/>
</dbReference>